<name>A0A4Y2MXA7_ARAVE</name>
<accession>A0A4Y2MXA7</accession>
<dbReference type="AlphaFoldDB" id="A0A4Y2MXA7"/>
<dbReference type="Proteomes" id="UP000499080">
    <property type="component" value="Unassembled WGS sequence"/>
</dbReference>
<proteinExistence type="predicted"/>
<feature type="compositionally biased region" description="Polar residues" evidence="1">
    <location>
        <begin position="79"/>
        <end position="98"/>
    </location>
</feature>
<dbReference type="EMBL" id="BGPR01008017">
    <property type="protein sequence ID" value="GBN31000.1"/>
    <property type="molecule type" value="Genomic_DNA"/>
</dbReference>
<feature type="region of interest" description="Disordered" evidence="1">
    <location>
        <begin position="60"/>
        <end position="116"/>
    </location>
</feature>
<evidence type="ECO:0000256" key="1">
    <source>
        <dbReference type="SAM" id="MobiDB-lite"/>
    </source>
</evidence>
<comment type="caution">
    <text evidence="2">The sequence shown here is derived from an EMBL/GenBank/DDBJ whole genome shotgun (WGS) entry which is preliminary data.</text>
</comment>
<feature type="compositionally biased region" description="Basic and acidic residues" evidence="1">
    <location>
        <begin position="60"/>
        <end position="78"/>
    </location>
</feature>
<evidence type="ECO:0000313" key="2">
    <source>
        <dbReference type="EMBL" id="GBN31000.1"/>
    </source>
</evidence>
<evidence type="ECO:0000313" key="3">
    <source>
        <dbReference type="Proteomes" id="UP000499080"/>
    </source>
</evidence>
<reference evidence="2 3" key="1">
    <citation type="journal article" date="2019" name="Sci. Rep.">
        <title>Orb-weaving spider Araneus ventricosus genome elucidates the spidroin gene catalogue.</title>
        <authorList>
            <person name="Kono N."/>
            <person name="Nakamura H."/>
            <person name="Ohtoshi R."/>
            <person name="Moran D.A.P."/>
            <person name="Shinohara A."/>
            <person name="Yoshida Y."/>
            <person name="Fujiwara M."/>
            <person name="Mori M."/>
            <person name="Tomita M."/>
            <person name="Arakawa K."/>
        </authorList>
    </citation>
    <scope>NUCLEOTIDE SEQUENCE [LARGE SCALE GENOMIC DNA]</scope>
</reference>
<organism evidence="2 3">
    <name type="scientific">Araneus ventricosus</name>
    <name type="common">Orbweaver spider</name>
    <name type="synonym">Epeira ventricosa</name>
    <dbReference type="NCBI Taxonomy" id="182803"/>
    <lineage>
        <taxon>Eukaryota</taxon>
        <taxon>Metazoa</taxon>
        <taxon>Ecdysozoa</taxon>
        <taxon>Arthropoda</taxon>
        <taxon>Chelicerata</taxon>
        <taxon>Arachnida</taxon>
        <taxon>Araneae</taxon>
        <taxon>Araneomorphae</taxon>
        <taxon>Entelegynae</taxon>
        <taxon>Araneoidea</taxon>
        <taxon>Araneidae</taxon>
        <taxon>Araneus</taxon>
    </lineage>
</organism>
<sequence length="149" mass="17090">STSGQKSSSQFSSFPRIINNTLQLNVPLLQKEKIMPQEFKIKIEAEAPLKIKTQVGDGKDDAISINDKPLRLGERSSEDLNATSTNKIQVREIPTSTKMPDMLTVSTEPVRDEDNDPLKAERTAFIRKGAEFLRRAWYKYKQKRYSFRQ</sequence>
<feature type="non-terminal residue" evidence="2">
    <location>
        <position position="1"/>
    </location>
</feature>
<protein>
    <submittedName>
        <fullName evidence="2">Uncharacterized protein</fullName>
    </submittedName>
</protein>
<keyword evidence="3" id="KW-1185">Reference proteome</keyword>
<gene>
    <name evidence="2" type="ORF">AVEN_245660_1</name>
</gene>